<dbReference type="SUPFAM" id="SSF51182">
    <property type="entry name" value="RmlC-like cupins"/>
    <property type="match status" value="1"/>
</dbReference>
<organism evidence="2 3">
    <name type="scientific">Fodinibius salsisoli</name>
    <dbReference type="NCBI Taxonomy" id="2820877"/>
    <lineage>
        <taxon>Bacteria</taxon>
        <taxon>Pseudomonadati</taxon>
        <taxon>Balneolota</taxon>
        <taxon>Balneolia</taxon>
        <taxon>Balneolales</taxon>
        <taxon>Balneolaceae</taxon>
        <taxon>Fodinibius</taxon>
    </lineage>
</organism>
<dbReference type="Proteomes" id="UP001207918">
    <property type="component" value="Unassembled WGS sequence"/>
</dbReference>
<keyword evidence="3" id="KW-1185">Reference proteome</keyword>
<proteinExistence type="predicted"/>
<evidence type="ECO:0000313" key="3">
    <source>
        <dbReference type="Proteomes" id="UP001207918"/>
    </source>
</evidence>
<dbReference type="EMBL" id="JAGGJA010000002">
    <property type="protein sequence ID" value="MCW9705871.1"/>
    <property type="molecule type" value="Genomic_DNA"/>
</dbReference>
<dbReference type="PANTHER" id="PTHR36440:SF1">
    <property type="entry name" value="PUTATIVE (AFU_ORTHOLOGUE AFUA_8G07350)-RELATED"/>
    <property type="match status" value="1"/>
</dbReference>
<accession>A0ABT3PIW1</accession>
<sequence length="188" mass="21222">MGKSISRKGFLTSTTFLGMSSILPQIPIMEQNTVVEANPDLILDPDDGEVYIIGKRQARVTIKVDKRHKGIETMSLLTEDIKPNDGIPVHKHSSEEELIFIEKGTGILTFGDEQYEVTSGSMALVPRTVWHGLQNKSNEMLRMVFGYTPSGFEDYFRAIGVKPGEPWKELTSEDWQQINNKFGVVYRD</sequence>
<protein>
    <submittedName>
        <fullName evidence="2">Cupin domain-containing protein</fullName>
    </submittedName>
</protein>
<dbReference type="InterPro" id="IPR013096">
    <property type="entry name" value="Cupin_2"/>
</dbReference>
<comment type="caution">
    <text evidence="2">The sequence shown here is derived from an EMBL/GenBank/DDBJ whole genome shotgun (WGS) entry which is preliminary data.</text>
</comment>
<evidence type="ECO:0000259" key="1">
    <source>
        <dbReference type="Pfam" id="PF07883"/>
    </source>
</evidence>
<dbReference type="InterPro" id="IPR014710">
    <property type="entry name" value="RmlC-like_jellyroll"/>
</dbReference>
<dbReference type="Gene3D" id="2.60.120.10">
    <property type="entry name" value="Jelly Rolls"/>
    <property type="match status" value="1"/>
</dbReference>
<reference evidence="2 3" key="1">
    <citation type="submission" date="2021-03" db="EMBL/GenBank/DDBJ databases">
        <title>Aliifodinibius sp. nov., a new bacterium isolated from saline soil.</title>
        <authorList>
            <person name="Galisteo C."/>
            <person name="De La Haba R."/>
            <person name="Sanchez-Porro C."/>
            <person name="Ventosa A."/>
        </authorList>
    </citation>
    <scope>NUCLEOTIDE SEQUENCE [LARGE SCALE GENOMIC DNA]</scope>
    <source>
        <strain evidence="2 3">1BSP15-2V2</strain>
    </source>
</reference>
<gene>
    <name evidence="2" type="ORF">J6I44_03360</name>
</gene>
<dbReference type="Pfam" id="PF07883">
    <property type="entry name" value="Cupin_2"/>
    <property type="match status" value="1"/>
</dbReference>
<dbReference type="InterPro" id="IPR011051">
    <property type="entry name" value="RmlC_Cupin_sf"/>
</dbReference>
<dbReference type="PANTHER" id="PTHR36440">
    <property type="entry name" value="PUTATIVE (AFU_ORTHOLOGUE AFUA_8G07350)-RELATED"/>
    <property type="match status" value="1"/>
</dbReference>
<feature type="domain" description="Cupin type-2" evidence="1">
    <location>
        <begin position="79"/>
        <end position="145"/>
    </location>
</feature>
<dbReference type="InterPro" id="IPR053146">
    <property type="entry name" value="QDO-like"/>
</dbReference>
<evidence type="ECO:0000313" key="2">
    <source>
        <dbReference type="EMBL" id="MCW9705871.1"/>
    </source>
</evidence>
<name>A0ABT3PIW1_9BACT</name>